<feature type="region of interest" description="Disordered" evidence="1">
    <location>
        <begin position="1"/>
        <end position="24"/>
    </location>
</feature>
<dbReference type="RefSeq" id="WP_095722596.1">
    <property type="nucleotide sequence ID" value="NZ_NTFS01000170.1"/>
</dbReference>
<gene>
    <name evidence="2" type="ORF">CK510_15720</name>
</gene>
<sequence>MTKPSEYPQPQYPQPQPQPQYPQHQNACFFSIPIVLHLPIQLQPEVSAAPTTCVMPNGYHKQEYKETQSV</sequence>
<evidence type="ECO:0000256" key="1">
    <source>
        <dbReference type="SAM" id="MobiDB-lite"/>
    </source>
</evidence>
<proteinExistence type="predicted"/>
<protein>
    <submittedName>
        <fullName evidence="2">Uncharacterized protein</fullName>
    </submittedName>
</protein>
<name>A0A2A2TH75_9CYAN</name>
<dbReference type="AlphaFoldDB" id="A0A2A2TH75"/>
<feature type="compositionally biased region" description="Pro residues" evidence="1">
    <location>
        <begin position="10"/>
        <end position="20"/>
    </location>
</feature>
<dbReference type="EMBL" id="NTFS01000170">
    <property type="protein sequence ID" value="PAX53104.1"/>
    <property type="molecule type" value="Genomic_DNA"/>
</dbReference>
<dbReference type="Proteomes" id="UP000218238">
    <property type="component" value="Unassembled WGS sequence"/>
</dbReference>
<reference evidence="2 3" key="1">
    <citation type="submission" date="2017-08" db="EMBL/GenBank/DDBJ databases">
        <title>Draft genome sequence of filamentous cyanobacterium Calothrix elsteri CCALA 953.</title>
        <authorList>
            <person name="Gagunashvili A.N."/>
            <person name="Elster J."/>
            <person name="Andresson O.S."/>
        </authorList>
    </citation>
    <scope>NUCLEOTIDE SEQUENCE [LARGE SCALE GENOMIC DNA]</scope>
    <source>
        <strain evidence="2 3">CCALA 953</strain>
    </source>
</reference>
<evidence type="ECO:0000313" key="2">
    <source>
        <dbReference type="EMBL" id="PAX53104.1"/>
    </source>
</evidence>
<accession>A0A2A2TH75</accession>
<organism evidence="2 3">
    <name type="scientific">Brunnivagina elsteri CCALA 953</name>
    <dbReference type="NCBI Taxonomy" id="987040"/>
    <lineage>
        <taxon>Bacteria</taxon>
        <taxon>Bacillati</taxon>
        <taxon>Cyanobacteriota</taxon>
        <taxon>Cyanophyceae</taxon>
        <taxon>Nostocales</taxon>
        <taxon>Calotrichaceae</taxon>
        <taxon>Brunnivagina</taxon>
    </lineage>
</organism>
<evidence type="ECO:0000313" key="3">
    <source>
        <dbReference type="Proteomes" id="UP000218238"/>
    </source>
</evidence>
<dbReference type="OrthoDB" id="514790at2"/>
<comment type="caution">
    <text evidence="2">The sequence shown here is derived from an EMBL/GenBank/DDBJ whole genome shotgun (WGS) entry which is preliminary data.</text>
</comment>
<keyword evidence="3" id="KW-1185">Reference proteome</keyword>